<sequence length="31" mass="3419">MTQRLEWSPGSPAFTSGNGNSEFDYAARLVE</sequence>
<protein>
    <submittedName>
        <fullName evidence="2">Uncharacterized protein</fullName>
    </submittedName>
</protein>
<evidence type="ECO:0000313" key="3">
    <source>
        <dbReference type="Proteomes" id="UP000823786"/>
    </source>
</evidence>
<proteinExistence type="predicted"/>
<organism evidence="2 3">
    <name type="scientific">Rhizobium herbae</name>
    <dbReference type="NCBI Taxonomy" id="508661"/>
    <lineage>
        <taxon>Bacteria</taxon>
        <taxon>Pseudomonadati</taxon>
        <taxon>Pseudomonadota</taxon>
        <taxon>Alphaproteobacteria</taxon>
        <taxon>Hyphomicrobiales</taxon>
        <taxon>Rhizobiaceae</taxon>
        <taxon>Rhizobium/Agrobacterium group</taxon>
        <taxon>Rhizobium</taxon>
    </lineage>
</organism>
<reference evidence="2 3" key="1">
    <citation type="submission" date="2021-03" db="EMBL/GenBank/DDBJ databases">
        <title>Genomic Encyclopedia of Type Strains, Phase IV (KMG-IV): sequencing the most valuable type-strain genomes for metagenomic binning, comparative biology and taxonomic classification.</title>
        <authorList>
            <person name="Goeker M."/>
        </authorList>
    </citation>
    <scope>NUCLEOTIDE SEQUENCE [LARGE SCALE GENOMIC DNA]</scope>
    <source>
        <strain evidence="2 3">DSM 26427</strain>
    </source>
</reference>
<feature type="region of interest" description="Disordered" evidence="1">
    <location>
        <begin position="1"/>
        <end position="21"/>
    </location>
</feature>
<name>A0ABS4EUD6_9HYPH</name>
<evidence type="ECO:0000313" key="2">
    <source>
        <dbReference type="EMBL" id="MBP1861543.1"/>
    </source>
</evidence>
<dbReference type="Proteomes" id="UP000823786">
    <property type="component" value="Unassembled WGS sequence"/>
</dbReference>
<gene>
    <name evidence="2" type="ORF">J2Z75_005072</name>
</gene>
<evidence type="ECO:0000256" key="1">
    <source>
        <dbReference type="SAM" id="MobiDB-lite"/>
    </source>
</evidence>
<keyword evidence="3" id="KW-1185">Reference proteome</keyword>
<comment type="caution">
    <text evidence="2">The sequence shown here is derived from an EMBL/GenBank/DDBJ whole genome shotgun (WGS) entry which is preliminary data.</text>
</comment>
<accession>A0ABS4EUD6</accession>
<dbReference type="EMBL" id="JAGGJV010000011">
    <property type="protein sequence ID" value="MBP1861543.1"/>
    <property type="molecule type" value="Genomic_DNA"/>
</dbReference>